<proteinExistence type="predicted"/>
<sequence>GETEYFDGKLIVCNFDEWFGSEDYRKKVSSQLGLEHSDKGVNNIIRTVGSSFDGMRFSKEAQKMKVLDRWEHFKDDSDFLGILKNDELIEKTKLLFDVDLKEILNV</sequence>
<organism evidence="1">
    <name type="scientific">marine sediment metagenome</name>
    <dbReference type="NCBI Taxonomy" id="412755"/>
    <lineage>
        <taxon>unclassified sequences</taxon>
        <taxon>metagenomes</taxon>
        <taxon>ecological metagenomes</taxon>
    </lineage>
</organism>
<comment type="caution">
    <text evidence="1">The sequence shown here is derived from an EMBL/GenBank/DDBJ whole genome shotgun (WGS) entry which is preliminary data.</text>
</comment>
<accession>X1QTT5</accession>
<protein>
    <submittedName>
        <fullName evidence="1">Uncharacterized protein</fullName>
    </submittedName>
</protein>
<evidence type="ECO:0000313" key="1">
    <source>
        <dbReference type="EMBL" id="GAI54320.1"/>
    </source>
</evidence>
<dbReference type="EMBL" id="BARV01043155">
    <property type="protein sequence ID" value="GAI54320.1"/>
    <property type="molecule type" value="Genomic_DNA"/>
</dbReference>
<gene>
    <name evidence="1" type="ORF">S06H3_64552</name>
</gene>
<feature type="non-terminal residue" evidence="1">
    <location>
        <position position="1"/>
    </location>
</feature>
<reference evidence="1" key="1">
    <citation type="journal article" date="2014" name="Front. Microbiol.">
        <title>High frequency of phylogenetically diverse reductive dehalogenase-homologous genes in deep subseafloor sedimentary metagenomes.</title>
        <authorList>
            <person name="Kawai M."/>
            <person name="Futagami T."/>
            <person name="Toyoda A."/>
            <person name="Takaki Y."/>
            <person name="Nishi S."/>
            <person name="Hori S."/>
            <person name="Arai W."/>
            <person name="Tsubouchi T."/>
            <person name="Morono Y."/>
            <person name="Uchiyama I."/>
            <person name="Ito T."/>
            <person name="Fujiyama A."/>
            <person name="Inagaki F."/>
            <person name="Takami H."/>
        </authorList>
    </citation>
    <scope>NUCLEOTIDE SEQUENCE</scope>
    <source>
        <strain evidence="1">Expedition CK06-06</strain>
    </source>
</reference>
<dbReference type="AlphaFoldDB" id="X1QTT5"/>
<name>X1QTT5_9ZZZZ</name>